<evidence type="ECO:0000313" key="2">
    <source>
        <dbReference type="EnsemblMetazoa" id="BGLB021186-PA"/>
    </source>
</evidence>
<dbReference type="Proteomes" id="UP000076420">
    <property type="component" value="Unassembled WGS sequence"/>
</dbReference>
<feature type="compositionally biased region" description="Basic and acidic residues" evidence="1">
    <location>
        <begin position="127"/>
        <end position="150"/>
    </location>
</feature>
<dbReference type="VEuPathDB" id="VectorBase:BGLB021186"/>
<dbReference type="OrthoDB" id="7424089at2759"/>
<evidence type="ECO:0000256" key="1">
    <source>
        <dbReference type="SAM" id="MobiDB-lite"/>
    </source>
</evidence>
<feature type="compositionally biased region" description="Polar residues" evidence="1">
    <location>
        <begin position="235"/>
        <end position="255"/>
    </location>
</feature>
<dbReference type="RefSeq" id="XP_013091418.2">
    <property type="nucleotide sequence ID" value="XM_013235964.2"/>
</dbReference>
<accession>A0A2C9KM08</accession>
<feature type="region of interest" description="Disordered" evidence="1">
    <location>
        <begin position="123"/>
        <end position="150"/>
    </location>
</feature>
<dbReference type="EnsemblMetazoa" id="BGLB021186-RA">
    <property type="protein sequence ID" value="BGLB021186-PA"/>
    <property type="gene ID" value="BGLB021186"/>
</dbReference>
<sequence>MADSDKNSISVTISKISSVEPDILNSVHKTDGLGGELQNAGILHDTRTPRRYWSRELLMSKVDGQKRYRSTANITLEAGRLKRDLSTANADKPKRDLSTANADKLKRDLSTVNVLKLNRDLSTANADKPKRDLSTANADKPKRDLSTVNVDKLKRDLSTANADKSKRDLSTANADKLKRDLSTASADKLKRDLSTANWDKLKRNLCTANADKLKRDLSSSSKIKHINNGPKEFKSMTTNSIFSPSESSGTGSLTDSDNWDSLSSVSSTSPCTPSSFKCEMCHRLSLKQIKLKERHQALLKKLKAHKKTSHRVTESDSDAPLIAKSQSVCSRTKLLSPSNEAAKCFNSASKCNIPFFENAKDISFTPKPTVRRLVGKEAKRIVNVNHHLEYIVCWNCPASSLCP</sequence>
<evidence type="ECO:0000313" key="3">
    <source>
        <dbReference type="Proteomes" id="UP000076420"/>
    </source>
</evidence>
<reference evidence="2" key="1">
    <citation type="submission" date="2020-05" db="UniProtKB">
        <authorList>
            <consortium name="EnsemblMetazoa"/>
        </authorList>
    </citation>
    <scope>IDENTIFICATION</scope>
    <source>
        <strain evidence="2">BB02</strain>
    </source>
</reference>
<gene>
    <name evidence="2" type="primary">106075041</name>
</gene>
<feature type="region of interest" description="Disordered" evidence="1">
    <location>
        <begin position="222"/>
        <end position="255"/>
    </location>
</feature>
<dbReference type="KEGG" id="bgt:106075041"/>
<name>A0A2C9KM08_BIOGL</name>
<dbReference type="AlphaFoldDB" id="A0A2C9KM08"/>
<proteinExistence type="predicted"/>
<dbReference type="VEuPathDB" id="VectorBase:BGLAX_039597"/>
<protein>
    <submittedName>
        <fullName evidence="2">Uncharacterized protein</fullName>
    </submittedName>
</protein>
<organism evidence="2 3">
    <name type="scientific">Biomphalaria glabrata</name>
    <name type="common">Bloodfluke planorb</name>
    <name type="synonym">Freshwater snail</name>
    <dbReference type="NCBI Taxonomy" id="6526"/>
    <lineage>
        <taxon>Eukaryota</taxon>
        <taxon>Metazoa</taxon>
        <taxon>Spiralia</taxon>
        <taxon>Lophotrochozoa</taxon>
        <taxon>Mollusca</taxon>
        <taxon>Gastropoda</taxon>
        <taxon>Heterobranchia</taxon>
        <taxon>Euthyneura</taxon>
        <taxon>Panpulmonata</taxon>
        <taxon>Hygrophila</taxon>
        <taxon>Lymnaeoidea</taxon>
        <taxon>Planorbidae</taxon>
        <taxon>Biomphalaria</taxon>
    </lineage>
</organism>